<proteinExistence type="predicted"/>
<dbReference type="EMBL" id="BPLR01011991">
    <property type="protein sequence ID" value="GIY50520.1"/>
    <property type="molecule type" value="Genomic_DNA"/>
</dbReference>
<organism evidence="1 2">
    <name type="scientific">Caerostris extrusa</name>
    <name type="common">Bark spider</name>
    <name type="synonym">Caerostris bankana</name>
    <dbReference type="NCBI Taxonomy" id="172846"/>
    <lineage>
        <taxon>Eukaryota</taxon>
        <taxon>Metazoa</taxon>
        <taxon>Ecdysozoa</taxon>
        <taxon>Arthropoda</taxon>
        <taxon>Chelicerata</taxon>
        <taxon>Arachnida</taxon>
        <taxon>Araneae</taxon>
        <taxon>Araneomorphae</taxon>
        <taxon>Entelegynae</taxon>
        <taxon>Araneoidea</taxon>
        <taxon>Araneidae</taxon>
        <taxon>Caerostris</taxon>
    </lineage>
</organism>
<comment type="caution">
    <text evidence="1">The sequence shown here is derived from an EMBL/GenBank/DDBJ whole genome shotgun (WGS) entry which is preliminary data.</text>
</comment>
<reference evidence="1 2" key="1">
    <citation type="submission" date="2021-06" db="EMBL/GenBank/DDBJ databases">
        <title>Caerostris extrusa draft genome.</title>
        <authorList>
            <person name="Kono N."/>
            <person name="Arakawa K."/>
        </authorList>
    </citation>
    <scope>NUCLEOTIDE SEQUENCE [LARGE SCALE GENOMIC DNA]</scope>
</reference>
<protein>
    <submittedName>
        <fullName evidence="1">Uncharacterized protein</fullName>
    </submittedName>
</protein>
<keyword evidence="2" id="KW-1185">Reference proteome</keyword>
<gene>
    <name evidence="1" type="ORF">CEXT_272661</name>
</gene>
<sequence length="85" mass="9589">MFTEIMCKGARTITALEETVLCPAPENGGQVDRVQCARHQGARISKLAEQVAEKHQDQAVRGKDLLIFQAYRASMHQHVQERQQT</sequence>
<evidence type="ECO:0000313" key="1">
    <source>
        <dbReference type="EMBL" id="GIY50520.1"/>
    </source>
</evidence>
<dbReference type="Proteomes" id="UP001054945">
    <property type="component" value="Unassembled WGS sequence"/>
</dbReference>
<accession>A0AAV4TXT7</accession>
<evidence type="ECO:0000313" key="2">
    <source>
        <dbReference type="Proteomes" id="UP001054945"/>
    </source>
</evidence>
<name>A0AAV4TXT7_CAEEX</name>
<dbReference type="AlphaFoldDB" id="A0AAV4TXT7"/>